<proteinExistence type="predicted"/>
<evidence type="ECO:0000313" key="4">
    <source>
        <dbReference type="Proteomes" id="UP000765509"/>
    </source>
</evidence>
<keyword evidence="2" id="KW-1133">Transmembrane helix</keyword>
<keyword evidence="2" id="KW-0812">Transmembrane</keyword>
<evidence type="ECO:0000256" key="2">
    <source>
        <dbReference type="SAM" id="Phobius"/>
    </source>
</evidence>
<accession>A0A9Q3E6U3</accession>
<name>A0A9Q3E6U3_9BASI</name>
<comment type="caution">
    <text evidence="3">The sequence shown here is derived from an EMBL/GenBank/DDBJ whole genome shotgun (WGS) entry which is preliminary data.</text>
</comment>
<feature type="region of interest" description="Disordered" evidence="1">
    <location>
        <begin position="101"/>
        <end position="147"/>
    </location>
</feature>
<evidence type="ECO:0000313" key="3">
    <source>
        <dbReference type="EMBL" id="MBW0516976.1"/>
    </source>
</evidence>
<feature type="compositionally biased region" description="Low complexity" evidence="1">
    <location>
        <begin position="135"/>
        <end position="147"/>
    </location>
</feature>
<keyword evidence="4" id="KW-1185">Reference proteome</keyword>
<feature type="region of interest" description="Disordered" evidence="1">
    <location>
        <begin position="1"/>
        <end position="65"/>
    </location>
</feature>
<dbReference type="EMBL" id="AVOT02025605">
    <property type="protein sequence ID" value="MBW0516976.1"/>
    <property type="molecule type" value="Genomic_DNA"/>
</dbReference>
<evidence type="ECO:0000256" key="1">
    <source>
        <dbReference type="SAM" id="MobiDB-lite"/>
    </source>
</evidence>
<feature type="compositionally biased region" description="Polar residues" evidence="1">
    <location>
        <begin position="27"/>
        <end position="38"/>
    </location>
</feature>
<keyword evidence="2" id="KW-0472">Membrane</keyword>
<feature type="compositionally biased region" description="Polar residues" evidence="1">
    <location>
        <begin position="54"/>
        <end position="63"/>
    </location>
</feature>
<feature type="compositionally biased region" description="Basic and acidic residues" evidence="1">
    <location>
        <begin position="1"/>
        <end position="20"/>
    </location>
</feature>
<gene>
    <name evidence="3" type="ORF">O181_056691</name>
</gene>
<reference evidence="3" key="1">
    <citation type="submission" date="2021-03" db="EMBL/GenBank/DDBJ databases">
        <title>Draft genome sequence of rust myrtle Austropuccinia psidii MF-1, a brazilian biotype.</title>
        <authorList>
            <person name="Quecine M.C."/>
            <person name="Pachon D.M.R."/>
            <person name="Bonatelli M.L."/>
            <person name="Correr F.H."/>
            <person name="Franceschini L.M."/>
            <person name="Leite T.F."/>
            <person name="Margarido G.R.A."/>
            <person name="Almeida C.A."/>
            <person name="Ferrarezi J.A."/>
            <person name="Labate C.A."/>
        </authorList>
    </citation>
    <scope>NUCLEOTIDE SEQUENCE</scope>
    <source>
        <strain evidence="3">MF-1</strain>
    </source>
</reference>
<dbReference type="Proteomes" id="UP000765509">
    <property type="component" value="Unassembled WGS sequence"/>
</dbReference>
<feature type="compositionally biased region" description="Low complexity" evidence="1">
    <location>
        <begin position="113"/>
        <end position="127"/>
    </location>
</feature>
<sequence length="349" mass="38352">MSRFDHFKPKDDTHQLSSKDFRHHRSQFNSNQHPNLANRNAFGDDSDSDDDQGPNHQRGSSAQDFDVYKDFNNQGIRYVSLLNNSNDHQSNLNTQEENIVSDLNHPNSPLEKSTSSTSTPYPPQSQSKPALDFANRNSNNPNSKNSKLNAVKKDWRLGAVLTFIALALLGLAVFFLHPRQPFISYEIPISLNSSKNTDLIFSARNPTNFSFKAQLEMALDGRSSYLPLRLSHLDVILNDLGSTGNSVLVGKGNLGHSVTVKPSGLTHLNFNVHFEYATPAPSDALWQNWRKACGNIAESTTNGTISRPALQLHVTITFSVLGMIGQKADSAPLNGVSCPAELPAGAPSF</sequence>
<organism evidence="3 4">
    <name type="scientific">Austropuccinia psidii MF-1</name>
    <dbReference type="NCBI Taxonomy" id="1389203"/>
    <lineage>
        <taxon>Eukaryota</taxon>
        <taxon>Fungi</taxon>
        <taxon>Dikarya</taxon>
        <taxon>Basidiomycota</taxon>
        <taxon>Pucciniomycotina</taxon>
        <taxon>Pucciniomycetes</taxon>
        <taxon>Pucciniales</taxon>
        <taxon>Sphaerophragmiaceae</taxon>
        <taxon>Austropuccinia</taxon>
    </lineage>
</organism>
<protein>
    <submittedName>
        <fullName evidence="3">Uncharacterized protein</fullName>
    </submittedName>
</protein>
<dbReference type="AlphaFoldDB" id="A0A9Q3E6U3"/>
<feature type="transmembrane region" description="Helical" evidence="2">
    <location>
        <begin position="157"/>
        <end position="176"/>
    </location>
</feature>
<dbReference type="OrthoDB" id="5582002at2759"/>